<evidence type="ECO:0000259" key="3">
    <source>
        <dbReference type="Pfam" id="PF00082"/>
    </source>
</evidence>
<dbReference type="InterPro" id="IPR036852">
    <property type="entry name" value="Peptidase_S8/S53_dom_sf"/>
</dbReference>
<gene>
    <name evidence="4" type="ORF">Cgig2_010276</name>
</gene>
<dbReference type="AlphaFoldDB" id="A0A9Q1JR73"/>
<dbReference type="GO" id="GO:0006508">
    <property type="term" value="P:proteolysis"/>
    <property type="evidence" value="ECO:0007669"/>
    <property type="project" value="InterPro"/>
</dbReference>
<keyword evidence="2" id="KW-0732">Signal</keyword>
<dbReference type="Pfam" id="PF00082">
    <property type="entry name" value="Peptidase_S8"/>
    <property type="match status" value="1"/>
</dbReference>
<dbReference type="GO" id="GO:0004252">
    <property type="term" value="F:serine-type endopeptidase activity"/>
    <property type="evidence" value="ECO:0007669"/>
    <property type="project" value="InterPro"/>
</dbReference>
<dbReference type="SUPFAM" id="SSF52743">
    <property type="entry name" value="Subtilisin-like"/>
    <property type="match status" value="1"/>
</dbReference>
<proteinExistence type="inferred from homology"/>
<name>A0A9Q1JR73_9CARY</name>
<comment type="caution">
    <text evidence="4">The sequence shown here is derived from an EMBL/GenBank/DDBJ whole genome shotgun (WGS) entry which is preliminary data.</text>
</comment>
<organism evidence="4 5">
    <name type="scientific">Carnegiea gigantea</name>
    <dbReference type="NCBI Taxonomy" id="171969"/>
    <lineage>
        <taxon>Eukaryota</taxon>
        <taxon>Viridiplantae</taxon>
        <taxon>Streptophyta</taxon>
        <taxon>Embryophyta</taxon>
        <taxon>Tracheophyta</taxon>
        <taxon>Spermatophyta</taxon>
        <taxon>Magnoliopsida</taxon>
        <taxon>eudicotyledons</taxon>
        <taxon>Gunneridae</taxon>
        <taxon>Pentapetalae</taxon>
        <taxon>Caryophyllales</taxon>
        <taxon>Cactineae</taxon>
        <taxon>Cactaceae</taxon>
        <taxon>Cactoideae</taxon>
        <taxon>Echinocereeae</taxon>
        <taxon>Carnegiea</taxon>
    </lineage>
</organism>
<evidence type="ECO:0000313" key="5">
    <source>
        <dbReference type="Proteomes" id="UP001153076"/>
    </source>
</evidence>
<dbReference type="EMBL" id="JAKOGI010000884">
    <property type="protein sequence ID" value="KAJ8429563.1"/>
    <property type="molecule type" value="Genomic_DNA"/>
</dbReference>
<feature type="domain" description="Peptidase S8/S53" evidence="3">
    <location>
        <begin position="226"/>
        <end position="352"/>
    </location>
</feature>
<dbReference type="Proteomes" id="UP001153076">
    <property type="component" value="Unassembled WGS sequence"/>
</dbReference>
<evidence type="ECO:0000256" key="2">
    <source>
        <dbReference type="ARBA" id="ARBA00022729"/>
    </source>
</evidence>
<dbReference type="OrthoDB" id="431378at2759"/>
<keyword evidence="5" id="KW-1185">Reference proteome</keyword>
<dbReference type="InterPro" id="IPR045051">
    <property type="entry name" value="SBT"/>
</dbReference>
<protein>
    <recommendedName>
        <fullName evidence="3">Peptidase S8/S53 domain-containing protein</fullName>
    </recommendedName>
</protein>
<dbReference type="PANTHER" id="PTHR10795">
    <property type="entry name" value="PROPROTEIN CONVERTASE SUBTILISIN/KEXIN"/>
    <property type="match status" value="1"/>
</dbReference>
<dbReference type="Gene3D" id="3.40.50.200">
    <property type="entry name" value="Peptidase S8/S53 domain"/>
    <property type="match status" value="1"/>
</dbReference>
<evidence type="ECO:0000256" key="1">
    <source>
        <dbReference type="ARBA" id="ARBA00011073"/>
    </source>
</evidence>
<reference evidence="4" key="1">
    <citation type="submission" date="2022-04" db="EMBL/GenBank/DDBJ databases">
        <title>Carnegiea gigantea Genome sequencing and assembly v2.</title>
        <authorList>
            <person name="Copetti D."/>
            <person name="Sanderson M.J."/>
            <person name="Burquez A."/>
            <person name="Wojciechowski M.F."/>
        </authorList>
    </citation>
    <scope>NUCLEOTIDE SEQUENCE</scope>
    <source>
        <strain evidence="4">SGP5-SGP5p</strain>
        <tissue evidence="4">Aerial part</tissue>
    </source>
</reference>
<comment type="similarity">
    <text evidence="1">Belongs to the peptidase S8 family.</text>
</comment>
<sequence>MTMAWIELETALPTPLDGPTPSFLSSSLPRFRARSLSQSLVELFPTLSQGPAKIGDFPPHFHPYMAVRGTTPTHVVGAAPWSSRSPLGCSGPTPQGLLSNYCINPDFHLPDEVVAYVLCIKLISERWYSLIDMIDWLAIEASFLQKEEGLLSHWKKENAECKDGLKGQTSSNTGGDLQQNSQTDKLYAAHKERVGVKGRLYEVLIFFGFMVYMNMVNSDYLPFFNARRPVDKKIHNYKNFTRLSKHGVVCVSAVGGKIQIVDFHGIFEGKIHEAVPSAQIFTYACACDGCGRTCDMLERAFDKAINDNIDIISMSLGVGRVAYLKVKDDDIGRKTLKAFKSNILTCLPAGNKVLLTITHTDIPLALSGGIRMADQDRVAQDRIVELVKVKKRKPLIEIVECSFVK</sequence>
<accession>A0A9Q1JR73</accession>
<dbReference type="InterPro" id="IPR000209">
    <property type="entry name" value="Peptidase_S8/S53_dom"/>
</dbReference>
<evidence type="ECO:0000313" key="4">
    <source>
        <dbReference type="EMBL" id="KAJ8429563.1"/>
    </source>
</evidence>